<evidence type="ECO:0000256" key="1">
    <source>
        <dbReference type="SAM" id="MobiDB-lite"/>
    </source>
</evidence>
<comment type="caution">
    <text evidence="2">The sequence shown here is derived from an EMBL/GenBank/DDBJ whole genome shotgun (WGS) entry which is preliminary data.</text>
</comment>
<proteinExistence type="predicted"/>
<protein>
    <submittedName>
        <fullName evidence="2">Uncharacterized protein</fullName>
    </submittedName>
</protein>
<dbReference type="Proteomes" id="UP001281761">
    <property type="component" value="Unassembled WGS sequence"/>
</dbReference>
<sequence>MAFQPAPQSMFSGGLRAQFQLRQNAIVIPMNVEDPMNKFRAQIASSRNPEDAGQPEVLQRALLFFNRYQRHVAPTERHEMLLLMGASLLAQNGKDFCLILKKLNTYHLSHEDLSVILHESGISRSLLEQVVRDRSDRDSREKLVFVSICMSLLSHEDLWDAFMTLMDHFCVNAFFGEEMSSADIDEFTKLSRLITSEFLRCAMTEVEPQNFLDRITKLVTISLNTDEGFITQHAAQYLYHFLTNHPEHVNHFLETLPVLLSPRLTAPLRTFYVRLATTRPTLLASLNRNPQFQIMDWLVRSLYDTARVVPSTENNPRCLSFGTDTADWMSFLGVMGTITRQETKKAQNSGTLSLHTSMLGLLILLSSSTDIVLSDAAVSEIARGCGLSEGEVKAILFETPLSFSINPDWVLETHVPYADNAPSLCASIGPTLRKFNEADDEHKHDPSMRILTVTLVGDTLKCLVNVFDTVNPTCIPHPSFSPSLTQTPTMPSFWKAQPIATTLPALNTFVVQLIMLASSTINRKHQNGPRLRQSIGVATVLHLHPHLNATSKPSTLMFIMDQLSAFRGNNDDYLFNIFPVVLELALTDSYRTPTTLLRLTRQFVSTSLPVHRSSPSGRDFQPLQDELAASISDRLDMAEGEERWKLFTELLCTSTTLSTDTIEKMLLEAENDDQSRVVLSSLALGAVPGTVPFASQGVSFSDEGQTRLLRCAGQTNNVELASHAWNWIEKGCQLPTRQSMHGRMVGRMVASEEMLTLLLKVLGDLNNEGRGEEREGDEEGAAEREKERKTIIQYCLQILSRQIVWTNVDLTPFVRLLIPLALDADVQTVCALIEVFAGIATRTSNSANPISLSTVDVPVASQSSPVTQSLLSFVSSFLLKSILARPQSSLFTTDPFKRQTQPLDEMIELTIVQMFQNLEGDQSGTVESVMKRMIEIGNELLESSVQARKNQSSPLHHVTSLLTPQSNPNLSPNKIWMALHTFLFSSPRHILSIDALCKLSEVLNRLVETMVKTSCDCVSGEEEYISVQLFFSSIVTSLMTPLITVKQKEWVARPSLSNLLHSTATLLIRHDSSLSELIGFAENAYQGMQRGDERERKNPRTYHQHDTSRVDLILSALAEEGVEDRVEMSAHCNQRSLQFLGANAIPMLTGTGMFVHPGMGFPFGNAQMVNQFENAQMATPLGNAQNATPFGNARNAAPFGNAQNAAPFGNAQNAAPFGNAQNATPFGNAQNATPFGNAQNATPFGNAQNANPFGNM</sequence>
<evidence type="ECO:0000313" key="3">
    <source>
        <dbReference type="Proteomes" id="UP001281761"/>
    </source>
</evidence>
<keyword evidence="3" id="KW-1185">Reference proteome</keyword>
<reference evidence="2 3" key="1">
    <citation type="journal article" date="2022" name="bioRxiv">
        <title>Genomics of Preaxostyla Flagellates Illuminates Evolutionary Transitions and the Path Towards Mitochondrial Loss.</title>
        <authorList>
            <person name="Novak L.V.F."/>
            <person name="Treitli S.C."/>
            <person name="Pyrih J."/>
            <person name="Halakuc P."/>
            <person name="Pipaliya S.V."/>
            <person name="Vacek V."/>
            <person name="Brzon O."/>
            <person name="Soukal P."/>
            <person name="Eme L."/>
            <person name="Dacks J.B."/>
            <person name="Karnkowska A."/>
            <person name="Elias M."/>
            <person name="Hampl V."/>
        </authorList>
    </citation>
    <scope>NUCLEOTIDE SEQUENCE [LARGE SCALE GENOMIC DNA]</scope>
    <source>
        <strain evidence="2">NAU3</strain>
        <tissue evidence="2">Gut</tissue>
    </source>
</reference>
<evidence type="ECO:0000313" key="2">
    <source>
        <dbReference type="EMBL" id="KAK2964888.1"/>
    </source>
</evidence>
<gene>
    <name evidence="2" type="ORF">BLNAU_189</name>
</gene>
<organism evidence="2 3">
    <name type="scientific">Blattamonas nauphoetae</name>
    <dbReference type="NCBI Taxonomy" id="2049346"/>
    <lineage>
        <taxon>Eukaryota</taxon>
        <taxon>Metamonada</taxon>
        <taxon>Preaxostyla</taxon>
        <taxon>Oxymonadida</taxon>
        <taxon>Blattamonas</taxon>
    </lineage>
</organism>
<feature type="compositionally biased region" description="Polar residues" evidence="1">
    <location>
        <begin position="1219"/>
        <end position="1256"/>
    </location>
</feature>
<dbReference type="EMBL" id="JARBJD010000001">
    <property type="protein sequence ID" value="KAK2964888.1"/>
    <property type="molecule type" value="Genomic_DNA"/>
</dbReference>
<feature type="region of interest" description="Disordered" evidence="1">
    <location>
        <begin position="1185"/>
        <end position="1256"/>
    </location>
</feature>
<name>A0ABQ9YM97_9EUKA</name>
<accession>A0ABQ9YM97</accession>